<dbReference type="FunFam" id="3.90.870.10:FF:000001">
    <property type="entry name" value="Riboflavin biosynthesis protein RibBA"/>
    <property type="match status" value="1"/>
</dbReference>
<evidence type="ECO:0000256" key="7">
    <source>
        <dbReference type="ARBA" id="ARBA00012153"/>
    </source>
</evidence>
<dbReference type="GO" id="GO:0000287">
    <property type="term" value="F:magnesium ion binding"/>
    <property type="evidence" value="ECO:0007669"/>
    <property type="project" value="UniProtKB-UniRule"/>
</dbReference>
<evidence type="ECO:0000259" key="15">
    <source>
        <dbReference type="Pfam" id="PF00925"/>
    </source>
</evidence>
<sequence>MPFNTIEEIIEDVRQGKPVLLVDDEDRENEGDLLLAAELCTPEMINFMAREARGLICLTLTEEHCTRLELKQMVPNNGTVFSTAFTMSIEAAQGVTTGISAADRAHTVLTAVRPGAKASDLVQPGHIFPVQARDGGVLTRAGHTEAGCDLARLAGLTPASVIVEVMNDDGSMARRADLEQFAQKHGIKIGTIADLIHYRLATERTVVRIGERELPTVHGNFRLVTYEDVVEGGVHMALVMGKPSGDEPVLVRVHVIDPLCDLVGADCSTPSSWTLWSALEKVAAEGEGVVVVLATHESSQELLERVPQLSKPNRKSQRAHSRTYAELGTGAQILQDLGVRKLRNMGSPAKFLGLAGFDLEVVEVLAGEVEA</sequence>
<evidence type="ECO:0000256" key="2">
    <source>
        <dbReference type="ARBA" id="ARBA00001936"/>
    </source>
</evidence>
<comment type="cofactor">
    <cofactor evidence="2">
        <name>Mn(2+)</name>
        <dbReference type="ChEBI" id="CHEBI:29035"/>
    </cofactor>
</comment>
<evidence type="ECO:0000256" key="5">
    <source>
        <dbReference type="ARBA" id="ARBA00005520"/>
    </source>
</evidence>
<dbReference type="SUPFAM" id="SSF142695">
    <property type="entry name" value="RibA-like"/>
    <property type="match status" value="1"/>
</dbReference>
<dbReference type="InterPro" id="IPR000422">
    <property type="entry name" value="DHBP_synthase_RibB"/>
</dbReference>
<comment type="similarity">
    <text evidence="14">Belongs to the DHBP synthase family.</text>
</comment>
<dbReference type="SUPFAM" id="SSF55821">
    <property type="entry name" value="YrdC/RibB"/>
    <property type="match status" value="1"/>
</dbReference>
<keyword evidence="12 14" id="KW-0464">Manganese</keyword>
<dbReference type="NCBIfam" id="TIGR00506">
    <property type="entry name" value="ribB"/>
    <property type="match status" value="1"/>
</dbReference>
<dbReference type="InterPro" id="IPR032677">
    <property type="entry name" value="GTP_cyclohydro_II"/>
</dbReference>
<dbReference type="Gene3D" id="3.40.50.10990">
    <property type="entry name" value="GTP cyclohydrolase II"/>
    <property type="match status" value="1"/>
</dbReference>
<keyword evidence="11 14" id="KW-0460">Magnesium</keyword>
<feature type="binding site" evidence="14">
    <location>
        <begin position="140"/>
        <end position="144"/>
    </location>
    <ligand>
        <name>D-ribulose 5-phosphate</name>
        <dbReference type="ChEBI" id="CHEBI:58121"/>
    </ligand>
</feature>
<keyword evidence="13 14" id="KW-0456">Lyase</keyword>
<feature type="site" description="Essential for catalytic activity" evidence="14">
    <location>
        <position position="126"/>
    </location>
</feature>
<dbReference type="GO" id="GO:0005829">
    <property type="term" value="C:cytosol"/>
    <property type="evidence" value="ECO:0007669"/>
    <property type="project" value="TreeGrafter"/>
</dbReference>
<feature type="binding site" evidence="14">
    <location>
        <position position="28"/>
    </location>
    <ligand>
        <name>Mg(2+)</name>
        <dbReference type="ChEBI" id="CHEBI:18420"/>
        <label>2</label>
    </ligand>
</feature>
<organism evidence="16 17">
    <name type="scientific">Pseudomonas juntendi</name>
    <dbReference type="NCBI Taxonomy" id="2666183"/>
    <lineage>
        <taxon>Bacteria</taxon>
        <taxon>Pseudomonadati</taxon>
        <taxon>Pseudomonadota</taxon>
        <taxon>Gammaproteobacteria</taxon>
        <taxon>Pseudomonadales</taxon>
        <taxon>Pseudomonadaceae</taxon>
        <taxon>Pseudomonas</taxon>
    </lineage>
</organism>
<dbReference type="NCBIfam" id="NF010626">
    <property type="entry name" value="PRK14019.1"/>
    <property type="match status" value="1"/>
</dbReference>
<dbReference type="Gene3D" id="3.90.870.10">
    <property type="entry name" value="DHBP synthase"/>
    <property type="match status" value="1"/>
</dbReference>
<comment type="cofactor">
    <cofactor evidence="14">
        <name>Mg(2+)</name>
        <dbReference type="ChEBI" id="CHEBI:18420"/>
    </cofactor>
    <cofactor evidence="14">
        <name>Mn(2+)</name>
        <dbReference type="ChEBI" id="CHEBI:29035"/>
    </cofactor>
    <text evidence="14">Binds 2 divalent metal cations per subunit. Magnesium or manganese.</text>
</comment>
<dbReference type="Pfam" id="PF00925">
    <property type="entry name" value="GTP_cyclohydro2"/>
    <property type="match status" value="1"/>
</dbReference>
<dbReference type="GO" id="GO:0003935">
    <property type="term" value="F:GTP cyclohydrolase II activity"/>
    <property type="evidence" value="ECO:0007669"/>
    <property type="project" value="TreeGrafter"/>
</dbReference>
<dbReference type="EMBL" id="JACGCU010000007">
    <property type="protein sequence ID" value="MBA6058786.1"/>
    <property type="molecule type" value="Genomic_DNA"/>
</dbReference>
<dbReference type="HAMAP" id="MF_00180">
    <property type="entry name" value="RibB"/>
    <property type="match status" value="1"/>
</dbReference>
<comment type="subunit">
    <text evidence="14">Homodimer.</text>
</comment>
<evidence type="ECO:0000313" key="17">
    <source>
        <dbReference type="Proteomes" id="UP000556620"/>
    </source>
</evidence>
<dbReference type="AlphaFoldDB" id="A0A7W2JGV9"/>
<gene>
    <name evidence="14 16" type="primary">ribB</name>
    <name evidence="16" type="ORF">H4C44_06325</name>
</gene>
<dbReference type="Pfam" id="PF00926">
    <property type="entry name" value="DHBP_synthase"/>
    <property type="match status" value="1"/>
</dbReference>
<evidence type="ECO:0000256" key="13">
    <source>
        <dbReference type="ARBA" id="ARBA00023239"/>
    </source>
</evidence>
<evidence type="ECO:0000256" key="11">
    <source>
        <dbReference type="ARBA" id="ARBA00022842"/>
    </source>
</evidence>
<feature type="domain" description="GTP cyclohydrolase II" evidence="15">
    <location>
        <begin position="211"/>
        <end position="364"/>
    </location>
</feature>
<dbReference type="PANTHER" id="PTHR21327:SF34">
    <property type="entry name" value="3,4-DIHYDROXY-2-BUTANONE 4-PHOSPHATE SYNTHASE"/>
    <property type="match status" value="1"/>
</dbReference>
<dbReference type="UniPathway" id="UPA00275">
    <property type="reaction ID" value="UER00399"/>
</dbReference>
<dbReference type="GeneID" id="83680064"/>
<feature type="site" description="Essential for catalytic activity" evidence="14">
    <location>
        <position position="164"/>
    </location>
</feature>
<comment type="catalytic activity">
    <reaction evidence="1 14">
        <text>D-ribulose 5-phosphate = (2S)-2-hydroxy-3-oxobutyl phosphate + formate + H(+)</text>
        <dbReference type="Rhea" id="RHEA:18457"/>
        <dbReference type="ChEBI" id="CHEBI:15378"/>
        <dbReference type="ChEBI" id="CHEBI:15740"/>
        <dbReference type="ChEBI" id="CHEBI:58121"/>
        <dbReference type="ChEBI" id="CHEBI:58830"/>
        <dbReference type="EC" id="4.1.99.12"/>
    </reaction>
</comment>
<evidence type="ECO:0000256" key="12">
    <source>
        <dbReference type="ARBA" id="ARBA00023211"/>
    </source>
</evidence>
<dbReference type="EC" id="4.1.99.12" evidence="7 14"/>
<dbReference type="RefSeq" id="WP_181097973.1">
    <property type="nucleotide sequence ID" value="NZ_JACGCU010000007.1"/>
</dbReference>
<dbReference type="GO" id="GO:0008686">
    <property type="term" value="F:3,4-dihydroxy-2-butanone-4-phosphate synthase activity"/>
    <property type="evidence" value="ECO:0007669"/>
    <property type="project" value="UniProtKB-UniRule"/>
</dbReference>
<evidence type="ECO:0000256" key="10">
    <source>
        <dbReference type="ARBA" id="ARBA00022723"/>
    </source>
</evidence>
<dbReference type="InterPro" id="IPR036144">
    <property type="entry name" value="RibA-like_sf"/>
</dbReference>
<keyword evidence="9 14" id="KW-0686">Riboflavin biosynthesis</keyword>
<comment type="function">
    <text evidence="3 14">Catalyzes the conversion of D-ribulose 5-phosphate to formate and 3,4-dihydroxy-2-butanone 4-phosphate.</text>
</comment>
<feature type="binding site" evidence="14">
    <location>
        <position position="143"/>
    </location>
    <ligand>
        <name>Mg(2+)</name>
        <dbReference type="ChEBI" id="CHEBI:18420"/>
        <label>2</label>
    </ligand>
</feature>
<dbReference type="InterPro" id="IPR017945">
    <property type="entry name" value="DHBP_synth_RibB-like_a/b_dom"/>
</dbReference>
<reference evidence="16 17" key="1">
    <citation type="submission" date="2020-07" db="EMBL/GenBank/DDBJ databases">
        <title>Diversity of carbapenemase encoding genes among Pseudomonas putida group clinical isolates in a tertiary Brazilian hospital.</title>
        <authorList>
            <person name="Alberto-Lei F."/>
            <person name="Nodari C.S."/>
            <person name="Streling A.P."/>
            <person name="Paulino J.T."/>
            <person name="Bessa-Neto F.O."/>
            <person name="Cayo R."/>
            <person name="Gales A.C."/>
        </authorList>
    </citation>
    <scope>NUCLEOTIDE SEQUENCE [LARGE SCALE GENOMIC DNA]</scope>
    <source>
        <strain evidence="16 17">14535</strain>
    </source>
</reference>
<evidence type="ECO:0000256" key="3">
    <source>
        <dbReference type="ARBA" id="ARBA00002284"/>
    </source>
</evidence>
<feature type="binding site" evidence="14">
    <location>
        <begin position="27"/>
        <end position="28"/>
    </location>
    <ligand>
        <name>D-ribulose 5-phosphate</name>
        <dbReference type="ChEBI" id="CHEBI:58121"/>
    </ligand>
</feature>
<name>A0A7W2JGV9_9PSED</name>
<accession>A0A7W2JGV9</accession>
<evidence type="ECO:0000256" key="14">
    <source>
        <dbReference type="HAMAP-Rule" id="MF_00180"/>
    </source>
</evidence>
<evidence type="ECO:0000313" key="16">
    <source>
        <dbReference type="EMBL" id="MBA6058786.1"/>
    </source>
</evidence>
<dbReference type="GO" id="GO:0009231">
    <property type="term" value="P:riboflavin biosynthetic process"/>
    <property type="evidence" value="ECO:0007669"/>
    <property type="project" value="UniProtKB-UniRule"/>
</dbReference>
<dbReference type="PIRSF" id="PIRSF001259">
    <property type="entry name" value="RibA"/>
    <property type="match status" value="1"/>
</dbReference>
<evidence type="ECO:0000256" key="9">
    <source>
        <dbReference type="ARBA" id="ARBA00022619"/>
    </source>
</evidence>
<comment type="caution">
    <text evidence="16">The sequence shown here is derived from an EMBL/GenBank/DDBJ whole genome shotgun (WGS) entry which is preliminary data.</text>
</comment>
<evidence type="ECO:0000256" key="6">
    <source>
        <dbReference type="ARBA" id="ARBA00008976"/>
    </source>
</evidence>
<dbReference type="PANTHER" id="PTHR21327">
    <property type="entry name" value="GTP CYCLOHYDROLASE II-RELATED"/>
    <property type="match status" value="1"/>
</dbReference>
<dbReference type="GO" id="GO:0030145">
    <property type="term" value="F:manganese ion binding"/>
    <property type="evidence" value="ECO:0007669"/>
    <property type="project" value="UniProtKB-UniRule"/>
</dbReference>
<evidence type="ECO:0000256" key="4">
    <source>
        <dbReference type="ARBA" id="ARBA00004904"/>
    </source>
</evidence>
<evidence type="ECO:0000256" key="1">
    <source>
        <dbReference type="ARBA" id="ARBA00000141"/>
    </source>
</evidence>
<proteinExistence type="inferred from homology"/>
<feature type="binding site" evidence="14">
    <location>
        <position position="28"/>
    </location>
    <ligand>
        <name>Mg(2+)</name>
        <dbReference type="ChEBI" id="CHEBI:18420"/>
        <label>1</label>
    </ligand>
</feature>
<protein>
    <recommendedName>
        <fullName evidence="8 14">3,4-dihydroxy-2-butanone 4-phosphate synthase</fullName>
        <shortName evidence="14">DHBP synthase</shortName>
        <ecNumber evidence="7 14">4.1.99.12</ecNumber>
    </recommendedName>
</protein>
<dbReference type="Proteomes" id="UP000556620">
    <property type="component" value="Unassembled WGS sequence"/>
</dbReference>
<comment type="similarity">
    <text evidence="5">In the N-terminal section; belongs to the DHBP synthase family.</text>
</comment>
<keyword evidence="10 14" id="KW-0479">Metal-binding</keyword>
<comment type="pathway">
    <text evidence="4 14">Cofactor biosynthesis; riboflavin biosynthesis; 2-hydroxy-3-oxobutyl phosphate from D-ribulose 5-phosphate: step 1/1.</text>
</comment>
<feature type="binding site" evidence="14">
    <location>
        <position position="32"/>
    </location>
    <ligand>
        <name>D-ribulose 5-phosphate</name>
        <dbReference type="ChEBI" id="CHEBI:58121"/>
    </ligand>
</feature>
<evidence type="ECO:0000256" key="8">
    <source>
        <dbReference type="ARBA" id="ARBA00018836"/>
    </source>
</evidence>
<comment type="similarity">
    <text evidence="6">In the C-terminal section; belongs to the GTP cyclohydrolase II family.</text>
</comment>